<name>A0A0M6ZTU5_9HYPH</name>
<dbReference type="Proteomes" id="UP000053235">
    <property type="component" value="Unassembled WGS sequence"/>
</dbReference>
<keyword evidence="3" id="KW-1185">Reference proteome</keyword>
<evidence type="ECO:0000313" key="2">
    <source>
        <dbReference type="EMBL" id="CTQ65672.1"/>
    </source>
</evidence>
<organism evidence="2 3">
    <name type="scientific">Roseibium alexandrii</name>
    <dbReference type="NCBI Taxonomy" id="388408"/>
    <lineage>
        <taxon>Bacteria</taxon>
        <taxon>Pseudomonadati</taxon>
        <taxon>Pseudomonadota</taxon>
        <taxon>Alphaproteobacteria</taxon>
        <taxon>Hyphomicrobiales</taxon>
        <taxon>Stappiaceae</taxon>
        <taxon>Roseibium</taxon>
    </lineage>
</organism>
<dbReference type="STRING" id="388408.LAX5112_00716"/>
<evidence type="ECO:0000256" key="1">
    <source>
        <dbReference type="SAM" id="SignalP"/>
    </source>
</evidence>
<dbReference type="OrthoDB" id="7678348at2"/>
<keyword evidence="1" id="KW-0732">Signal</keyword>
<protein>
    <submittedName>
        <fullName evidence="2">Uncharacterized protein</fullName>
    </submittedName>
</protein>
<proteinExistence type="predicted"/>
<gene>
    <name evidence="2" type="ORF">LAX5112_00716</name>
</gene>
<evidence type="ECO:0000313" key="3">
    <source>
        <dbReference type="Proteomes" id="UP000053235"/>
    </source>
</evidence>
<dbReference type="EMBL" id="CXWD01000003">
    <property type="protein sequence ID" value="CTQ65672.1"/>
    <property type="molecule type" value="Genomic_DNA"/>
</dbReference>
<dbReference type="AlphaFoldDB" id="A0A0M6ZTU5"/>
<accession>A0A0M6ZTU5</accession>
<reference evidence="3" key="1">
    <citation type="submission" date="2015-07" db="EMBL/GenBank/DDBJ databases">
        <authorList>
            <person name="Rodrigo-Torres Lidia"/>
            <person name="Arahal R.David."/>
        </authorList>
    </citation>
    <scope>NUCLEOTIDE SEQUENCE [LARGE SCALE GENOMIC DNA]</scope>
    <source>
        <strain evidence="3">CECT 5112</strain>
    </source>
</reference>
<dbReference type="RefSeq" id="WP_144432036.1">
    <property type="nucleotide sequence ID" value="NZ_CXWD01000003.1"/>
</dbReference>
<sequence length="243" mass="25560">MAKRSWICLSALAMMLLPAHAEIVVVAVSGTDEIAPGTRLATGQAINLPEGAKLTLLSQSGEMQVLEGPYSGEPAAKDEASTQNSDAAGWSAVLALVGDPDARSDVMGASRVTDGEFMVPPSIWHVSVDSSGPRCTLPDAVALWRRDAGQGTDISIRSSAGRLTDVAWPANEHMLALPNEFAADGRMMVSIDGELRDLALIVAPDDLPNAGPGAVFTWLMEHKCQRQALALIGRVHAGLNLTD</sequence>
<feature type="signal peptide" evidence="1">
    <location>
        <begin position="1"/>
        <end position="21"/>
    </location>
</feature>
<feature type="chain" id="PRO_5005808957" evidence="1">
    <location>
        <begin position="22"/>
        <end position="243"/>
    </location>
</feature>